<dbReference type="GO" id="GO:0005524">
    <property type="term" value="F:ATP binding"/>
    <property type="evidence" value="ECO:0007669"/>
    <property type="project" value="UniProtKB-KW"/>
</dbReference>
<dbReference type="Proteomes" id="UP000029082">
    <property type="component" value="Unassembled WGS sequence"/>
</dbReference>
<dbReference type="FunFam" id="1.10.10.410:FF:000001">
    <property type="entry name" value="Aspartyl/glutamyl-tRNA(Asn/Gln) amidotransferase subunit B"/>
    <property type="match status" value="1"/>
</dbReference>
<dbReference type="NCBIfam" id="NF004012">
    <property type="entry name" value="PRK05477.1-2"/>
    <property type="match status" value="1"/>
</dbReference>
<evidence type="ECO:0000256" key="10">
    <source>
        <dbReference type="ARBA" id="ARBA00047913"/>
    </source>
</evidence>
<dbReference type="SUPFAM" id="SSF55931">
    <property type="entry name" value="Glutamine synthetase/guanido kinase"/>
    <property type="match status" value="1"/>
</dbReference>
<dbReference type="eggNOG" id="COG0064">
    <property type="taxonomic scope" value="Bacteria"/>
</dbReference>
<comment type="catalytic activity">
    <reaction evidence="9 11">
        <text>L-aspartyl-tRNA(Asn) + L-glutamine + ATP + H2O = L-asparaginyl-tRNA(Asn) + L-glutamate + ADP + phosphate + 2 H(+)</text>
        <dbReference type="Rhea" id="RHEA:14513"/>
        <dbReference type="Rhea" id="RHEA-COMP:9674"/>
        <dbReference type="Rhea" id="RHEA-COMP:9677"/>
        <dbReference type="ChEBI" id="CHEBI:15377"/>
        <dbReference type="ChEBI" id="CHEBI:15378"/>
        <dbReference type="ChEBI" id="CHEBI:29985"/>
        <dbReference type="ChEBI" id="CHEBI:30616"/>
        <dbReference type="ChEBI" id="CHEBI:43474"/>
        <dbReference type="ChEBI" id="CHEBI:58359"/>
        <dbReference type="ChEBI" id="CHEBI:78515"/>
        <dbReference type="ChEBI" id="CHEBI:78516"/>
        <dbReference type="ChEBI" id="CHEBI:456216"/>
    </reaction>
</comment>
<comment type="catalytic activity">
    <reaction evidence="10 11">
        <text>L-glutamyl-tRNA(Gln) + L-glutamine + ATP + H2O = L-glutaminyl-tRNA(Gln) + L-glutamate + ADP + phosphate + H(+)</text>
        <dbReference type="Rhea" id="RHEA:17521"/>
        <dbReference type="Rhea" id="RHEA-COMP:9681"/>
        <dbReference type="Rhea" id="RHEA-COMP:9684"/>
        <dbReference type="ChEBI" id="CHEBI:15377"/>
        <dbReference type="ChEBI" id="CHEBI:15378"/>
        <dbReference type="ChEBI" id="CHEBI:29985"/>
        <dbReference type="ChEBI" id="CHEBI:30616"/>
        <dbReference type="ChEBI" id="CHEBI:43474"/>
        <dbReference type="ChEBI" id="CHEBI:58359"/>
        <dbReference type="ChEBI" id="CHEBI:78520"/>
        <dbReference type="ChEBI" id="CHEBI:78521"/>
        <dbReference type="ChEBI" id="CHEBI:456216"/>
    </reaction>
</comment>
<evidence type="ECO:0000256" key="9">
    <source>
        <dbReference type="ARBA" id="ARBA00047380"/>
    </source>
</evidence>
<dbReference type="GO" id="GO:0050566">
    <property type="term" value="F:asparaginyl-tRNA synthase (glutamine-hydrolyzing) activity"/>
    <property type="evidence" value="ECO:0007669"/>
    <property type="project" value="RHEA"/>
</dbReference>
<evidence type="ECO:0000256" key="4">
    <source>
        <dbReference type="ARBA" id="ARBA00022598"/>
    </source>
</evidence>
<evidence type="ECO:0000256" key="2">
    <source>
        <dbReference type="ARBA" id="ARBA00011123"/>
    </source>
</evidence>
<keyword evidence="4 11" id="KW-0436">Ligase</keyword>
<evidence type="ECO:0000256" key="8">
    <source>
        <dbReference type="ARBA" id="ARBA00024799"/>
    </source>
</evidence>
<protein>
    <recommendedName>
        <fullName evidence="3 11">Aspartyl/glutamyl-tRNA(Asn/Gln) amidotransferase subunit B</fullName>
        <shortName evidence="11">Asp/Glu-ADT subunit B</shortName>
        <ecNumber evidence="11">6.3.5.-</ecNumber>
    </recommendedName>
</protein>
<comment type="function">
    <text evidence="8 11">Allows the formation of correctly charged Asn-tRNA(Asn) or Gln-tRNA(Gln) through the transamidation of misacylated Asp-tRNA(Asn) or Glu-tRNA(Gln) in organisms which lack either or both of asparaginyl-tRNA or glutaminyl-tRNA synthetases. The reaction takes place in the presence of glutamine and ATP through an activated phospho-Asp-tRNA(Asn) or phospho-Glu-tRNA(Gln).</text>
</comment>
<dbReference type="NCBIfam" id="NF004013">
    <property type="entry name" value="PRK05477.1-3"/>
    <property type="match status" value="1"/>
</dbReference>
<dbReference type="OrthoDB" id="9804078at2"/>
<dbReference type="GeneID" id="93094657"/>
<keyword evidence="6 11" id="KW-0067">ATP-binding</keyword>
<dbReference type="EMBL" id="JGZE01000012">
    <property type="protein sequence ID" value="KFI76653.1"/>
    <property type="molecule type" value="Genomic_DNA"/>
</dbReference>
<dbReference type="SUPFAM" id="SSF89095">
    <property type="entry name" value="GatB/YqeY motif"/>
    <property type="match status" value="1"/>
</dbReference>
<evidence type="ECO:0000259" key="12">
    <source>
        <dbReference type="SMART" id="SM00845"/>
    </source>
</evidence>
<accession>A0A087C053</accession>
<dbReference type="InterPro" id="IPR017958">
    <property type="entry name" value="Gln-tRNA_amidoTrfase_suB_CS"/>
</dbReference>
<evidence type="ECO:0000256" key="1">
    <source>
        <dbReference type="ARBA" id="ARBA00005306"/>
    </source>
</evidence>
<proteinExistence type="inferred from homology"/>
<keyword evidence="14" id="KW-1185">Reference proteome</keyword>
<dbReference type="STRING" id="1437603.GCA_000771525_01644"/>
<dbReference type="PROSITE" id="PS01234">
    <property type="entry name" value="GATB"/>
    <property type="match status" value="1"/>
</dbReference>
<keyword evidence="5 11" id="KW-0547">Nucleotide-binding</keyword>
<evidence type="ECO:0000313" key="13">
    <source>
        <dbReference type="EMBL" id="KFI76653.1"/>
    </source>
</evidence>
<dbReference type="InterPro" id="IPR018027">
    <property type="entry name" value="Asn/Gln_amidotransferase"/>
</dbReference>
<evidence type="ECO:0000313" key="14">
    <source>
        <dbReference type="Proteomes" id="UP000029082"/>
    </source>
</evidence>
<dbReference type="RefSeq" id="WP_033512796.1">
    <property type="nucleotide sequence ID" value="NZ_JDUO01000007.1"/>
</dbReference>
<reference evidence="13 14" key="1">
    <citation type="submission" date="2014-03" db="EMBL/GenBank/DDBJ databases">
        <title>Genomics of Bifidobacteria.</title>
        <authorList>
            <person name="Ventura M."/>
            <person name="Milani C."/>
            <person name="Lugli G.A."/>
        </authorList>
    </citation>
    <scope>NUCLEOTIDE SEQUENCE [LARGE SCALE GENOMIC DNA]</scope>
    <source>
        <strain evidence="13 14">DSM 21395</strain>
    </source>
</reference>
<comment type="similarity">
    <text evidence="1 11">Belongs to the GatB/GatE family. GatB subfamily.</text>
</comment>
<keyword evidence="13" id="KW-0808">Transferase</keyword>
<dbReference type="Gene3D" id="1.10.10.410">
    <property type="match status" value="1"/>
</dbReference>
<evidence type="ECO:0000256" key="6">
    <source>
        <dbReference type="ARBA" id="ARBA00022840"/>
    </source>
</evidence>
<dbReference type="GO" id="GO:0050567">
    <property type="term" value="F:glutaminyl-tRNA synthase (glutamine-hydrolyzing) activity"/>
    <property type="evidence" value="ECO:0007669"/>
    <property type="project" value="UniProtKB-UniRule"/>
</dbReference>
<dbReference type="GO" id="GO:0070681">
    <property type="term" value="P:glutaminyl-tRNAGln biosynthesis via transamidation"/>
    <property type="evidence" value="ECO:0007669"/>
    <property type="project" value="TreeGrafter"/>
</dbReference>
<dbReference type="Pfam" id="PF02934">
    <property type="entry name" value="GatB_N"/>
    <property type="match status" value="1"/>
</dbReference>
<dbReference type="Pfam" id="PF02637">
    <property type="entry name" value="GatB_Yqey"/>
    <property type="match status" value="1"/>
</dbReference>
<dbReference type="PANTHER" id="PTHR11659">
    <property type="entry name" value="GLUTAMYL-TRNA GLN AMIDOTRANSFERASE SUBUNIT B MITOCHONDRIAL AND PROKARYOTIC PET112-RELATED"/>
    <property type="match status" value="1"/>
</dbReference>
<feature type="domain" description="Asn/Gln amidotransferase" evidence="12">
    <location>
        <begin position="350"/>
        <end position="497"/>
    </location>
</feature>
<dbReference type="AlphaFoldDB" id="A0A087C053"/>
<dbReference type="InterPro" id="IPR023168">
    <property type="entry name" value="GatB_Yqey_C_2"/>
</dbReference>
<dbReference type="GO" id="GO:0006412">
    <property type="term" value="P:translation"/>
    <property type="evidence" value="ECO:0007669"/>
    <property type="project" value="UniProtKB-UniRule"/>
</dbReference>
<comment type="subunit">
    <text evidence="2 11">Heterotrimer of A, B and C subunits.</text>
</comment>
<keyword evidence="7 11" id="KW-0648">Protein biosynthesis</keyword>
<dbReference type="InterPro" id="IPR006075">
    <property type="entry name" value="Asn/Gln-tRNA_Trfase_suB/E_cat"/>
</dbReference>
<dbReference type="NCBIfam" id="NF004014">
    <property type="entry name" value="PRK05477.1-4"/>
    <property type="match status" value="1"/>
</dbReference>
<gene>
    <name evidence="11" type="primary">gatB</name>
    <name evidence="13" type="ORF">BMON_0789</name>
</gene>
<dbReference type="InterPro" id="IPR014746">
    <property type="entry name" value="Gln_synth/guanido_kin_cat_dom"/>
</dbReference>
<dbReference type="InterPro" id="IPR004413">
    <property type="entry name" value="GatB"/>
</dbReference>
<evidence type="ECO:0000256" key="3">
    <source>
        <dbReference type="ARBA" id="ARBA00016923"/>
    </source>
</evidence>
<dbReference type="SMART" id="SM00845">
    <property type="entry name" value="GatB_Yqey"/>
    <property type="match status" value="1"/>
</dbReference>
<dbReference type="NCBIfam" id="TIGR00133">
    <property type="entry name" value="gatB"/>
    <property type="match status" value="1"/>
</dbReference>
<dbReference type="HAMAP" id="MF_00121">
    <property type="entry name" value="GatB"/>
    <property type="match status" value="1"/>
</dbReference>
<dbReference type="PANTHER" id="PTHR11659:SF0">
    <property type="entry name" value="GLUTAMYL-TRNA(GLN) AMIDOTRANSFERASE SUBUNIT B, MITOCHONDRIAL"/>
    <property type="match status" value="1"/>
</dbReference>
<dbReference type="EC" id="6.3.5.-" evidence="11"/>
<organism evidence="13 14">
    <name type="scientific">Bifidobacterium mongoliense DSM 21395</name>
    <dbReference type="NCBI Taxonomy" id="1437603"/>
    <lineage>
        <taxon>Bacteria</taxon>
        <taxon>Bacillati</taxon>
        <taxon>Actinomycetota</taxon>
        <taxon>Actinomycetes</taxon>
        <taxon>Bifidobacteriales</taxon>
        <taxon>Bifidobacteriaceae</taxon>
        <taxon>Bifidobacterium</taxon>
    </lineage>
</organism>
<dbReference type="InterPro" id="IPR003789">
    <property type="entry name" value="Asn/Gln_tRNA_amidoTrase-B-like"/>
</dbReference>
<evidence type="ECO:0000256" key="11">
    <source>
        <dbReference type="HAMAP-Rule" id="MF_00121"/>
    </source>
</evidence>
<evidence type="ECO:0000256" key="5">
    <source>
        <dbReference type="ARBA" id="ARBA00022741"/>
    </source>
</evidence>
<evidence type="ECO:0000256" key="7">
    <source>
        <dbReference type="ARBA" id="ARBA00022917"/>
    </source>
</evidence>
<dbReference type="InterPro" id="IPR017959">
    <property type="entry name" value="Asn/Gln-tRNA_amidoTrfase_suB/E"/>
</dbReference>
<comment type="caution">
    <text evidence="13">The sequence shown here is derived from an EMBL/GenBank/DDBJ whole genome shotgun (WGS) entry which is preliminary data.</text>
</comment>
<name>A0A087C053_9BIFI</name>
<sequence>MAEKLMKYADAVEKFDPVFGLETHVELSTNTKLFCPAHSEFGGEPNTQLTPVSLGLPGSLPVVNKTAIDYAIKLGLALHCKIAEWSQFARKNYFYPDMPRDYQISQYDKPLNGEGYLDVELEDGSIFRVPIERAHVEDDAGKNTHIGGADGRIEGADHSLVDYNRAGVPLIEIVTKPIEGAGARVPEIAGAYVRAIRDIVRALNISHARMEQGNMRADVNISLRRHPGDPLGIRSETKNVNSFRGIERTLQYEIRRQAARLEDGLDILQETRHWDESSQTTAGGRLKSDANDYRYFPDPDLVMVHVTKGHIEEMAKQMPEMPHERRKRLQAEWGFSDLEMRDVLNADALDLVEQTVDAGAEAGAAKKWWLGELSREANARGLSLEEMPITPQDVAQVEKLVVAGKLNDKLAKQTIAGVLAGEGTPDEVVKKHGYQVVSDDGALDKAVDDAMAANPDVVEKLKSGNMKPMGAIIGAVMRATRGQADAKAVTKIVMARIRA</sequence>
<dbReference type="GO" id="GO:0016740">
    <property type="term" value="F:transferase activity"/>
    <property type="evidence" value="ECO:0007669"/>
    <property type="project" value="UniProtKB-KW"/>
</dbReference>